<keyword evidence="7" id="KW-0479">Metal-binding</keyword>
<feature type="coiled-coil region" evidence="13">
    <location>
        <begin position="58"/>
        <end position="85"/>
    </location>
</feature>
<dbReference type="Pfam" id="PF02518">
    <property type="entry name" value="HATPase_c"/>
    <property type="match status" value="1"/>
</dbReference>
<evidence type="ECO:0000256" key="7">
    <source>
        <dbReference type="ARBA" id="ARBA00022723"/>
    </source>
</evidence>
<dbReference type="AlphaFoldDB" id="A0A0F8YEL0"/>
<evidence type="ECO:0000256" key="3">
    <source>
        <dbReference type="ARBA" id="ARBA00017322"/>
    </source>
</evidence>
<evidence type="ECO:0000256" key="12">
    <source>
        <dbReference type="ARBA" id="ARBA00030800"/>
    </source>
</evidence>
<gene>
    <name evidence="15" type="ORF">LCGC14_2829390</name>
</gene>
<evidence type="ECO:0000256" key="13">
    <source>
        <dbReference type="SAM" id="Coils"/>
    </source>
</evidence>
<evidence type="ECO:0000259" key="14">
    <source>
        <dbReference type="PROSITE" id="PS50109"/>
    </source>
</evidence>
<dbReference type="GO" id="GO:0051539">
    <property type="term" value="F:4 iron, 4 sulfur cluster binding"/>
    <property type="evidence" value="ECO:0007669"/>
    <property type="project" value="UniProtKB-KW"/>
</dbReference>
<dbReference type="Gene3D" id="3.30.450.40">
    <property type="match status" value="1"/>
</dbReference>
<dbReference type="CDD" id="cd16917">
    <property type="entry name" value="HATPase_UhpB-NarQ-NarX-like"/>
    <property type="match status" value="1"/>
</dbReference>
<dbReference type="GO" id="GO:0000155">
    <property type="term" value="F:phosphorelay sensor kinase activity"/>
    <property type="evidence" value="ECO:0007669"/>
    <property type="project" value="InterPro"/>
</dbReference>
<comment type="cofactor">
    <cofactor evidence="1">
        <name>[4Fe-4S] cluster</name>
        <dbReference type="ChEBI" id="CHEBI:49883"/>
    </cofactor>
</comment>
<evidence type="ECO:0000256" key="10">
    <source>
        <dbReference type="ARBA" id="ARBA00023014"/>
    </source>
</evidence>
<feature type="non-terminal residue" evidence="15">
    <location>
        <position position="1"/>
    </location>
</feature>
<comment type="function">
    <text evidence="11">Member of the two-component regulatory system NreB/NreC involved in the control of dissimilatory nitrate/nitrite reduction in response to oxygen. NreB functions as a direct oxygen sensor histidine kinase which is autophosphorylated, in the absence of oxygen, probably at the conserved histidine residue, and transfers its phosphate group probably to a conserved aspartate residue of NreC. NreB/NreC activates the expression of the nitrate (narGHJI) and nitrite (nir) reductase operons, as well as the putative nitrate transporter gene narT.</text>
</comment>
<dbReference type="PANTHER" id="PTHR24421">
    <property type="entry name" value="NITRATE/NITRITE SENSOR PROTEIN NARX-RELATED"/>
    <property type="match status" value="1"/>
</dbReference>
<dbReference type="InterPro" id="IPR005467">
    <property type="entry name" value="His_kinase_dom"/>
</dbReference>
<dbReference type="InterPro" id="IPR004358">
    <property type="entry name" value="Sig_transdc_His_kin-like_C"/>
</dbReference>
<evidence type="ECO:0000256" key="11">
    <source>
        <dbReference type="ARBA" id="ARBA00024827"/>
    </source>
</evidence>
<evidence type="ECO:0000256" key="4">
    <source>
        <dbReference type="ARBA" id="ARBA00022485"/>
    </source>
</evidence>
<keyword evidence="8" id="KW-0418">Kinase</keyword>
<dbReference type="InterPro" id="IPR029016">
    <property type="entry name" value="GAF-like_dom_sf"/>
</dbReference>
<dbReference type="PANTHER" id="PTHR24421:SF58">
    <property type="entry name" value="SIGNAL TRANSDUCTION HISTIDINE-PROTEIN KINASE_PHOSPHATASE UHPB"/>
    <property type="match status" value="1"/>
</dbReference>
<keyword evidence="4" id="KW-0004">4Fe-4S</keyword>
<dbReference type="Gene3D" id="3.30.565.10">
    <property type="entry name" value="Histidine kinase-like ATPase, C-terminal domain"/>
    <property type="match status" value="1"/>
</dbReference>
<keyword evidence="13" id="KW-0175">Coiled coil</keyword>
<keyword evidence="10" id="KW-0411">Iron-sulfur</keyword>
<dbReference type="InterPro" id="IPR050482">
    <property type="entry name" value="Sensor_HK_TwoCompSys"/>
</dbReference>
<dbReference type="GO" id="GO:0046872">
    <property type="term" value="F:metal ion binding"/>
    <property type="evidence" value="ECO:0007669"/>
    <property type="project" value="UniProtKB-KW"/>
</dbReference>
<dbReference type="InterPro" id="IPR036890">
    <property type="entry name" value="HATPase_C_sf"/>
</dbReference>
<dbReference type="EMBL" id="LAZR01053844">
    <property type="protein sequence ID" value="KKK79847.1"/>
    <property type="molecule type" value="Genomic_DNA"/>
</dbReference>
<dbReference type="GO" id="GO:0005737">
    <property type="term" value="C:cytoplasm"/>
    <property type="evidence" value="ECO:0007669"/>
    <property type="project" value="UniProtKB-SubCell"/>
</dbReference>
<feature type="domain" description="Histidine kinase" evidence="14">
    <location>
        <begin position="99"/>
        <end position="290"/>
    </location>
</feature>
<evidence type="ECO:0000256" key="8">
    <source>
        <dbReference type="ARBA" id="ARBA00022777"/>
    </source>
</evidence>
<dbReference type="PRINTS" id="PR00344">
    <property type="entry name" value="BCTRLSENSOR"/>
</dbReference>
<evidence type="ECO:0000256" key="5">
    <source>
        <dbReference type="ARBA" id="ARBA00022490"/>
    </source>
</evidence>
<evidence type="ECO:0000256" key="6">
    <source>
        <dbReference type="ARBA" id="ARBA00022679"/>
    </source>
</evidence>
<organism evidence="15">
    <name type="scientific">marine sediment metagenome</name>
    <dbReference type="NCBI Taxonomy" id="412755"/>
    <lineage>
        <taxon>unclassified sequences</taxon>
        <taxon>metagenomes</taxon>
        <taxon>ecological metagenomes</taxon>
    </lineage>
</organism>
<dbReference type="SMART" id="SM00387">
    <property type="entry name" value="HATPase_c"/>
    <property type="match status" value="1"/>
</dbReference>
<comment type="caution">
    <text evidence="15">The sequence shown here is derived from an EMBL/GenBank/DDBJ whole genome shotgun (WGS) entry which is preliminary data.</text>
</comment>
<dbReference type="Gene3D" id="1.20.5.1930">
    <property type="match status" value="1"/>
</dbReference>
<keyword evidence="5" id="KW-0963">Cytoplasm</keyword>
<evidence type="ECO:0000256" key="1">
    <source>
        <dbReference type="ARBA" id="ARBA00001966"/>
    </source>
</evidence>
<reference evidence="15" key="1">
    <citation type="journal article" date="2015" name="Nature">
        <title>Complex archaea that bridge the gap between prokaryotes and eukaryotes.</title>
        <authorList>
            <person name="Spang A."/>
            <person name="Saw J.H."/>
            <person name="Jorgensen S.L."/>
            <person name="Zaremba-Niedzwiedzka K."/>
            <person name="Martijn J."/>
            <person name="Lind A.E."/>
            <person name="van Eijk R."/>
            <person name="Schleper C."/>
            <person name="Guy L."/>
            <person name="Ettema T.J."/>
        </authorList>
    </citation>
    <scope>NUCLEOTIDE SEQUENCE</scope>
</reference>
<comment type="subcellular location">
    <subcellularLocation>
        <location evidence="2">Cytoplasm</location>
    </subcellularLocation>
</comment>
<dbReference type="GO" id="GO:0016020">
    <property type="term" value="C:membrane"/>
    <property type="evidence" value="ECO:0007669"/>
    <property type="project" value="InterPro"/>
</dbReference>
<dbReference type="InterPro" id="IPR003594">
    <property type="entry name" value="HATPase_dom"/>
</dbReference>
<name>A0A0F8YEL0_9ZZZZ</name>
<dbReference type="Pfam" id="PF07730">
    <property type="entry name" value="HisKA_3"/>
    <property type="match status" value="1"/>
</dbReference>
<keyword evidence="9" id="KW-0408">Iron</keyword>
<dbReference type="GO" id="GO:0046983">
    <property type="term" value="F:protein dimerization activity"/>
    <property type="evidence" value="ECO:0007669"/>
    <property type="project" value="InterPro"/>
</dbReference>
<sequence length="292" mass="31858">PEATCGRVVFENREFKTYNFRQTQWKQATPIVVYGNVVGAIEVYYLSEKPPSYEGPFLAEERRLLDALAEQLARIAERIKAEKEISEIGTKEQQRIGRELHDGLGQELTGLGYLAETLFCDLQDRGAAEAETANKLARGIEHAMDQTRAIAKGLVSVEIDAQGLMSALEQLVSSTEHHCGVTCRLLCSEAVPIEDTATATQLFRIVQEAINNAAKHARAKHIAVELKADENQITFQVRDDGVGIPDDLEQTTGMGLRIMHYRAGVIGATLNVGPADGGGTLVTCSLPQGDQP</sequence>
<accession>A0A0F8YEL0</accession>
<evidence type="ECO:0000256" key="9">
    <source>
        <dbReference type="ARBA" id="ARBA00023004"/>
    </source>
</evidence>
<dbReference type="InterPro" id="IPR011712">
    <property type="entry name" value="Sig_transdc_His_kin_sub3_dim/P"/>
</dbReference>
<proteinExistence type="predicted"/>
<protein>
    <recommendedName>
        <fullName evidence="3">Oxygen sensor histidine kinase NreB</fullName>
    </recommendedName>
    <alternativeName>
        <fullName evidence="12">Nitrogen regulation protein B</fullName>
    </alternativeName>
</protein>
<evidence type="ECO:0000313" key="15">
    <source>
        <dbReference type="EMBL" id="KKK79847.1"/>
    </source>
</evidence>
<dbReference type="PROSITE" id="PS50109">
    <property type="entry name" value="HIS_KIN"/>
    <property type="match status" value="1"/>
</dbReference>
<evidence type="ECO:0000256" key="2">
    <source>
        <dbReference type="ARBA" id="ARBA00004496"/>
    </source>
</evidence>
<dbReference type="SUPFAM" id="SSF55874">
    <property type="entry name" value="ATPase domain of HSP90 chaperone/DNA topoisomerase II/histidine kinase"/>
    <property type="match status" value="1"/>
</dbReference>
<keyword evidence="6" id="KW-0808">Transferase</keyword>